<protein>
    <recommendedName>
        <fullName evidence="2">PCIF1 WW domain-containing protein</fullName>
    </recommendedName>
</protein>
<accession>A0A0L0GFF6</accession>
<feature type="domain" description="PCIF1 WW" evidence="2">
    <location>
        <begin position="277"/>
        <end position="451"/>
    </location>
</feature>
<dbReference type="Pfam" id="PF12237">
    <property type="entry name" value="PCIF1_WW"/>
    <property type="match status" value="1"/>
</dbReference>
<feature type="compositionally biased region" description="Basic residues" evidence="1">
    <location>
        <begin position="1"/>
        <end position="11"/>
    </location>
</feature>
<feature type="region of interest" description="Disordered" evidence="1">
    <location>
        <begin position="1"/>
        <end position="20"/>
    </location>
</feature>
<organism evidence="3 4">
    <name type="scientific">Sphaeroforma arctica JP610</name>
    <dbReference type="NCBI Taxonomy" id="667725"/>
    <lineage>
        <taxon>Eukaryota</taxon>
        <taxon>Ichthyosporea</taxon>
        <taxon>Ichthyophonida</taxon>
        <taxon>Sphaeroforma</taxon>
    </lineage>
</organism>
<dbReference type="AlphaFoldDB" id="A0A0L0GFF6"/>
<reference evidence="3 4" key="1">
    <citation type="submission" date="2011-02" db="EMBL/GenBank/DDBJ databases">
        <title>The Genome Sequence of Sphaeroforma arctica JP610.</title>
        <authorList>
            <consortium name="The Broad Institute Genome Sequencing Platform"/>
            <person name="Russ C."/>
            <person name="Cuomo C."/>
            <person name="Young S.K."/>
            <person name="Zeng Q."/>
            <person name="Gargeya S."/>
            <person name="Alvarado L."/>
            <person name="Berlin A."/>
            <person name="Chapman S.B."/>
            <person name="Chen Z."/>
            <person name="Freedman E."/>
            <person name="Gellesch M."/>
            <person name="Goldberg J."/>
            <person name="Griggs A."/>
            <person name="Gujja S."/>
            <person name="Heilman E."/>
            <person name="Heiman D."/>
            <person name="Howarth C."/>
            <person name="Mehta T."/>
            <person name="Neiman D."/>
            <person name="Pearson M."/>
            <person name="Roberts A."/>
            <person name="Saif S."/>
            <person name="Shea T."/>
            <person name="Shenoy N."/>
            <person name="Sisk P."/>
            <person name="Stolte C."/>
            <person name="Sykes S."/>
            <person name="White J."/>
            <person name="Yandava C."/>
            <person name="Burger G."/>
            <person name="Gray M.W."/>
            <person name="Holland P.W.H."/>
            <person name="King N."/>
            <person name="Lang F.B.F."/>
            <person name="Roger A.J."/>
            <person name="Ruiz-Trillo I."/>
            <person name="Haas B."/>
            <person name="Nusbaum C."/>
            <person name="Birren B."/>
        </authorList>
    </citation>
    <scope>NUCLEOTIDE SEQUENCE [LARGE SCALE GENOMIC DNA]</scope>
    <source>
        <strain evidence="3 4">JP610</strain>
    </source>
</reference>
<dbReference type="InterPro" id="IPR022035">
    <property type="entry name" value="PCIF1_WW"/>
</dbReference>
<dbReference type="PANTHER" id="PTHR21727:SF0">
    <property type="entry name" value="MRNA (2'-O-METHYLADENOSINE-N(6)-)-METHYLTRANSFERASE"/>
    <property type="match status" value="1"/>
</dbReference>
<dbReference type="InterPro" id="IPR039881">
    <property type="entry name" value="PCIF1-like"/>
</dbReference>
<gene>
    <name evidence="3" type="ORF">SARC_00134</name>
</gene>
<dbReference type="eggNOG" id="ENOG502QVT7">
    <property type="taxonomic scope" value="Eukaryota"/>
</dbReference>
<dbReference type="RefSeq" id="XP_014161664.1">
    <property type="nucleotide sequence ID" value="XM_014306189.1"/>
</dbReference>
<feature type="compositionally biased region" description="Basic and acidic residues" evidence="1">
    <location>
        <begin position="508"/>
        <end position="521"/>
    </location>
</feature>
<dbReference type="OrthoDB" id="193787at2759"/>
<dbReference type="GO" id="GO:0016422">
    <property type="term" value="F:mRNA (2'-O-methyladenosine-N6-)-methyltransferase activity"/>
    <property type="evidence" value="ECO:0007669"/>
    <property type="project" value="InterPro"/>
</dbReference>
<evidence type="ECO:0000313" key="4">
    <source>
        <dbReference type="Proteomes" id="UP000054560"/>
    </source>
</evidence>
<feature type="region of interest" description="Disordered" evidence="1">
    <location>
        <begin position="500"/>
        <end position="555"/>
    </location>
</feature>
<dbReference type="Proteomes" id="UP000054560">
    <property type="component" value="Unassembled WGS sequence"/>
</dbReference>
<feature type="compositionally biased region" description="Polar residues" evidence="1">
    <location>
        <begin position="192"/>
        <end position="201"/>
    </location>
</feature>
<evidence type="ECO:0000313" key="3">
    <source>
        <dbReference type="EMBL" id="KNC87762.1"/>
    </source>
</evidence>
<dbReference type="GeneID" id="25900638"/>
<dbReference type="GO" id="GO:0099122">
    <property type="term" value="F:RNA polymerase II C-terminal domain binding"/>
    <property type="evidence" value="ECO:0007669"/>
    <property type="project" value="InterPro"/>
</dbReference>
<evidence type="ECO:0000259" key="2">
    <source>
        <dbReference type="Pfam" id="PF12237"/>
    </source>
</evidence>
<sequence length="555" mass="60935">MEGKKQFHGNKRPQNTPLWDSTVKTSYKNALGLSRVKSSSDKLAVMPLNEMERWLAVKKLRQSVRQACGVPALLAYERWCARSSLPAAFIKDDDDDDGESGAKEDVGSGAMATVVSYLVPNSDPEKGLQKDLMRLGGLSEEDAQEAAAKCVALGVRLNAKLNDTTVEGSGKGSETAVQGDDDMENEGVITDAATSTDTNGSDVVANKDTEPNNTPAKKKKADVKNKLRSIGVRVEGDDDDTHSTHQAQVEERGALLAYSLRTKKKPFFSLSRPHAAKLRSLYARTRGGKWVDKEGSDNDRFVDAVFCVLARYDALGGAGYQAALNEASFDVLKDKMRVDCECFASPLNCRYGQFCSAFPDTDSPFGSLGSFFDFYPSKGSFEMNPPFVPEVLCAAAEHANALLSLTKEPLSFVVVVPAWKEVRMWQVLSNSAYNKHEPLILTASNHGYCDGQQHQRRPSERYRVSSYDTAVFFLQNDAGAKKWPVSEAIRNELVESMHKAVGSAKTVQELEGRYRPNKEGDDPNMEGGDAGDGSRKRKGGRVFLLQKKRKANEDQ</sequence>
<dbReference type="EMBL" id="KQ241599">
    <property type="protein sequence ID" value="KNC87762.1"/>
    <property type="molecule type" value="Genomic_DNA"/>
</dbReference>
<feature type="region of interest" description="Disordered" evidence="1">
    <location>
        <begin position="164"/>
        <end position="224"/>
    </location>
</feature>
<feature type="compositionally biased region" description="Basic residues" evidence="1">
    <location>
        <begin position="535"/>
        <end position="555"/>
    </location>
</feature>
<name>A0A0L0GFF6_9EUKA</name>
<keyword evidence="4" id="KW-1185">Reference proteome</keyword>
<proteinExistence type="predicted"/>
<dbReference type="PANTHER" id="PTHR21727">
    <property type="entry name" value="PHOSPHORYLATED CTD INTERACTING FACTOR 1"/>
    <property type="match status" value="1"/>
</dbReference>
<evidence type="ECO:0000256" key="1">
    <source>
        <dbReference type="SAM" id="MobiDB-lite"/>
    </source>
</evidence>